<evidence type="ECO:0000313" key="3">
    <source>
        <dbReference type="Proteomes" id="UP000005426"/>
    </source>
</evidence>
<comment type="caution">
    <text evidence="2">The sequence shown here is derived from an EMBL/GenBank/DDBJ whole genome shotgun (WGS) entry which is preliminary data.</text>
</comment>
<dbReference type="Proteomes" id="UP000005426">
    <property type="component" value="Unassembled WGS sequence"/>
</dbReference>
<protein>
    <submittedName>
        <fullName evidence="2">Uncharacterized protein</fullName>
    </submittedName>
</protein>
<feature type="region of interest" description="Disordered" evidence="1">
    <location>
        <begin position="43"/>
        <end position="94"/>
    </location>
</feature>
<sequence length="94" mass="10888">MCSHKHSLGLAPIQLGFPGTEPHLAFEAECWDAGCWDNPNANDDALLPLNKKKKKKKRRSYRPRPANKALRNAKKKKKKRKKERKKAACLHWMQ</sequence>
<dbReference type="EMBL" id="ABDG02000013">
    <property type="protein sequence ID" value="EHK50705.1"/>
    <property type="molecule type" value="Genomic_DNA"/>
</dbReference>
<organism evidence="2 3">
    <name type="scientific">Hypocrea atroviridis (strain ATCC 20476 / IMI 206040)</name>
    <name type="common">Trichoderma atroviride</name>
    <dbReference type="NCBI Taxonomy" id="452589"/>
    <lineage>
        <taxon>Eukaryota</taxon>
        <taxon>Fungi</taxon>
        <taxon>Dikarya</taxon>
        <taxon>Ascomycota</taxon>
        <taxon>Pezizomycotina</taxon>
        <taxon>Sordariomycetes</taxon>
        <taxon>Hypocreomycetidae</taxon>
        <taxon>Hypocreales</taxon>
        <taxon>Hypocreaceae</taxon>
        <taxon>Trichoderma</taxon>
    </lineage>
</organism>
<feature type="compositionally biased region" description="Basic residues" evidence="1">
    <location>
        <begin position="50"/>
        <end position="62"/>
    </location>
</feature>
<gene>
    <name evidence="2" type="ORF">TRIATDRAFT_288938</name>
</gene>
<feature type="compositionally biased region" description="Basic residues" evidence="1">
    <location>
        <begin position="71"/>
        <end position="88"/>
    </location>
</feature>
<proteinExistence type="predicted"/>
<evidence type="ECO:0000256" key="1">
    <source>
        <dbReference type="SAM" id="MobiDB-lite"/>
    </source>
</evidence>
<dbReference type="AlphaFoldDB" id="G9NFJ0"/>
<evidence type="ECO:0000313" key="2">
    <source>
        <dbReference type="EMBL" id="EHK50705.1"/>
    </source>
</evidence>
<accession>G9NFJ0</accession>
<name>G9NFJ0_HYPAI</name>
<keyword evidence="3" id="KW-1185">Reference proteome</keyword>
<dbReference type="HOGENOM" id="CLU_2386455_0_0_1"/>
<reference evidence="2 3" key="1">
    <citation type="journal article" date="2011" name="Genome Biol.">
        <title>Comparative genome sequence analysis underscores mycoparasitism as the ancestral life style of Trichoderma.</title>
        <authorList>
            <person name="Kubicek C.P."/>
            <person name="Herrera-Estrella A."/>
            <person name="Seidl-Seiboth V."/>
            <person name="Martinez D.A."/>
            <person name="Druzhinina I.S."/>
            <person name="Thon M."/>
            <person name="Zeilinger S."/>
            <person name="Casas-Flores S."/>
            <person name="Horwitz B.A."/>
            <person name="Mukherjee P.K."/>
            <person name="Mukherjee M."/>
            <person name="Kredics L."/>
            <person name="Alcaraz L.D."/>
            <person name="Aerts A."/>
            <person name="Antal Z."/>
            <person name="Atanasova L."/>
            <person name="Cervantes-Badillo M.G."/>
            <person name="Challacombe J."/>
            <person name="Chertkov O."/>
            <person name="McCluskey K."/>
            <person name="Coulpier F."/>
            <person name="Deshpande N."/>
            <person name="von Doehren H."/>
            <person name="Ebbole D.J."/>
            <person name="Esquivel-Naranjo E.U."/>
            <person name="Fekete E."/>
            <person name="Flipphi M."/>
            <person name="Glaser F."/>
            <person name="Gomez-Rodriguez E.Y."/>
            <person name="Gruber S."/>
            <person name="Han C."/>
            <person name="Henrissat B."/>
            <person name="Hermosa R."/>
            <person name="Hernandez-Onate M."/>
            <person name="Karaffa L."/>
            <person name="Kosti I."/>
            <person name="Le Crom S."/>
            <person name="Lindquist E."/>
            <person name="Lucas S."/>
            <person name="Luebeck M."/>
            <person name="Luebeck P.S."/>
            <person name="Margeot A."/>
            <person name="Metz B."/>
            <person name="Misra M."/>
            <person name="Nevalainen H."/>
            <person name="Omann M."/>
            <person name="Packer N."/>
            <person name="Perrone G."/>
            <person name="Uresti-Rivera E.E."/>
            <person name="Salamov A."/>
            <person name="Schmoll M."/>
            <person name="Seiboth B."/>
            <person name="Shapiro H."/>
            <person name="Sukno S."/>
            <person name="Tamayo-Ramos J.A."/>
            <person name="Tisch D."/>
            <person name="Wiest A."/>
            <person name="Wilkinson H.H."/>
            <person name="Zhang M."/>
            <person name="Coutinho P.M."/>
            <person name="Kenerley C.M."/>
            <person name="Monte E."/>
            <person name="Baker S.E."/>
            <person name="Grigoriev I.V."/>
        </authorList>
    </citation>
    <scope>NUCLEOTIDE SEQUENCE [LARGE SCALE GENOMIC DNA]</scope>
    <source>
        <strain evidence="3">ATCC 20476 / IMI 206040</strain>
    </source>
</reference>